<dbReference type="SUPFAM" id="SSF51430">
    <property type="entry name" value="NAD(P)-linked oxidoreductase"/>
    <property type="match status" value="1"/>
</dbReference>
<evidence type="ECO:0000256" key="4">
    <source>
        <dbReference type="PIRSR" id="PIRSR000097-1"/>
    </source>
</evidence>
<dbReference type="PANTHER" id="PTHR43827:SF3">
    <property type="entry name" value="NADP-DEPENDENT OXIDOREDUCTASE DOMAIN-CONTAINING PROTEIN"/>
    <property type="match status" value="1"/>
</dbReference>
<comment type="caution">
    <text evidence="8">The sequence shown here is derived from an EMBL/GenBank/DDBJ whole genome shotgun (WGS) entry which is preliminary data.</text>
</comment>
<accession>A0A1L8TA11</accession>
<keyword evidence="9" id="KW-1185">Reference proteome</keyword>
<dbReference type="InterPro" id="IPR020471">
    <property type="entry name" value="AKR"/>
</dbReference>
<dbReference type="EMBL" id="JXKQ01000026">
    <property type="protein sequence ID" value="OJG41169.1"/>
    <property type="molecule type" value="Genomic_DNA"/>
</dbReference>
<feature type="active site" description="Proton donor" evidence="4">
    <location>
        <position position="54"/>
    </location>
</feature>
<evidence type="ECO:0000313" key="8">
    <source>
        <dbReference type="EMBL" id="OJG41169.1"/>
    </source>
</evidence>
<dbReference type="InterPro" id="IPR023210">
    <property type="entry name" value="NADP_OxRdtase_dom"/>
</dbReference>
<evidence type="ECO:0000256" key="5">
    <source>
        <dbReference type="PIRSR" id="PIRSR000097-2"/>
    </source>
</evidence>
<evidence type="ECO:0000256" key="3">
    <source>
        <dbReference type="ARBA" id="ARBA00023002"/>
    </source>
</evidence>
<dbReference type="AlphaFoldDB" id="A0A1L8TA11"/>
<name>A0A1L8TA11_9ENTE</name>
<keyword evidence="3" id="KW-0560">Oxidoreductase</keyword>
<evidence type="ECO:0000259" key="7">
    <source>
        <dbReference type="Pfam" id="PF00248"/>
    </source>
</evidence>
<dbReference type="GO" id="GO:0016616">
    <property type="term" value="F:oxidoreductase activity, acting on the CH-OH group of donors, NAD or NADP as acceptor"/>
    <property type="evidence" value="ECO:0007669"/>
    <property type="project" value="UniProtKB-ARBA"/>
</dbReference>
<protein>
    <submittedName>
        <fullName evidence="8">Aldo/keto reductase</fullName>
    </submittedName>
</protein>
<dbReference type="Gene3D" id="3.20.20.100">
    <property type="entry name" value="NADP-dependent oxidoreductase domain"/>
    <property type="match status" value="1"/>
</dbReference>
<dbReference type="PROSITE" id="PS00062">
    <property type="entry name" value="ALDOKETO_REDUCTASE_2"/>
    <property type="match status" value="1"/>
</dbReference>
<dbReference type="STRING" id="249189.RV04_GL001218"/>
<comment type="similarity">
    <text evidence="1">Belongs to the aldo/keto reductase family.</text>
</comment>
<dbReference type="PROSITE" id="PS00798">
    <property type="entry name" value="ALDOKETO_REDUCTASE_1"/>
    <property type="match status" value="1"/>
</dbReference>
<dbReference type="PIRSF" id="PIRSF000097">
    <property type="entry name" value="AKR"/>
    <property type="match status" value="1"/>
</dbReference>
<dbReference type="InterPro" id="IPR036812">
    <property type="entry name" value="NAD(P)_OxRdtase_dom_sf"/>
</dbReference>
<dbReference type="Proteomes" id="UP000182077">
    <property type="component" value="Unassembled WGS sequence"/>
</dbReference>
<dbReference type="PRINTS" id="PR00069">
    <property type="entry name" value="ALDKETRDTASE"/>
</dbReference>
<evidence type="ECO:0000313" key="9">
    <source>
        <dbReference type="Proteomes" id="UP000182077"/>
    </source>
</evidence>
<dbReference type="Pfam" id="PF00248">
    <property type="entry name" value="Aldo_ket_red"/>
    <property type="match status" value="1"/>
</dbReference>
<dbReference type="InterPro" id="IPR018170">
    <property type="entry name" value="Aldo/ket_reductase_CS"/>
</dbReference>
<feature type="domain" description="NADP-dependent oxidoreductase" evidence="7">
    <location>
        <begin position="28"/>
        <end position="263"/>
    </location>
</feature>
<evidence type="ECO:0000256" key="2">
    <source>
        <dbReference type="ARBA" id="ARBA00022857"/>
    </source>
</evidence>
<proteinExistence type="inferred from homology"/>
<evidence type="ECO:0000256" key="1">
    <source>
        <dbReference type="ARBA" id="ARBA00007905"/>
    </source>
</evidence>
<keyword evidence="2" id="KW-0521">NADP</keyword>
<sequence>MGGIKMEYKQLNNGLKVPILGFGVFQIWDQKESEKAVLNALNVGYRLLDTAAVYYNEEAVGKAIKNSNVPRSEITLTTKLWIKDASYDGAMFAFERSTKKLQTDYLDIFLIHQPYNDYYGAWRAMSELYEAGKIKAIGVSNFSTGRMTDLTLNHAIKPVINQIELHPYRQQTLQREAAKHFDIAIEAWSPFNQGKDGIFADATLQDISKKYGKSIPQVILRWQTQLGIMTIPKSIHLDRIRENYEIFDFQLTSEELEKIAGLDKAPTSVGPRENRELVERLHQIDPDVDHH</sequence>
<dbReference type="PANTHER" id="PTHR43827">
    <property type="entry name" value="2,5-DIKETO-D-GLUCONIC ACID REDUCTASE"/>
    <property type="match status" value="1"/>
</dbReference>
<dbReference type="CDD" id="cd19133">
    <property type="entry name" value="AKR_AKR5F1"/>
    <property type="match status" value="1"/>
</dbReference>
<gene>
    <name evidence="8" type="ORF">RV04_GL001218</name>
</gene>
<dbReference type="FunFam" id="3.20.20.100:FF:000015">
    <property type="entry name" value="Oxidoreductase, aldo/keto reductase family"/>
    <property type="match status" value="1"/>
</dbReference>
<dbReference type="PROSITE" id="PS00063">
    <property type="entry name" value="ALDOKETO_REDUCTASE_3"/>
    <property type="match status" value="1"/>
</dbReference>
<feature type="site" description="Lowers pKa of active site Tyr" evidence="6">
    <location>
        <position position="79"/>
    </location>
</feature>
<organism evidence="8 9">
    <name type="scientific">Enterococcus hermanniensis</name>
    <dbReference type="NCBI Taxonomy" id="249189"/>
    <lineage>
        <taxon>Bacteria</taxon>
        <taxon>Bacillati</taxon>
        <taxon>Bacillota</taxon>
        <taxon>Bacilli</taxon>
        <taxon>Lactobacillales</taxon>
        <taxon>Enterococcaceae</taxon>
        <taxon>Enterococcus</taxon>
    </lineage>
</organism>
<feature type="binding site" evidence="5">
    <location>
        <position position="112"/>
    </location>
    <ligand>
        <name>substrate</name>
    </ligand>
</feature>
<reference evidence="8 9" key="1">
    <citation type="submission" date="2014-12" db="EMBL/GenBank/DDBJ databases">
        <title>Draft genome sequences of 29 type strains of Enterococci.</title>
        <authorList>
            <person name="Zhong Z."/>
            <person name="Sun Z."/>
            <person name="Liu W."/>
            <person name="Zhang W."/>
            <person name="Zhang H."/>
        </authorList>
    </citation>
    <scope>NUCLEOTIDE SEQUENCE [LARGE SCALE GENOMIC DNA]</scope>
    <source>
        <strain evidence="8 9">DSM 17122</strain>
    </source>
</reference>
<evidence type="ECO:0000256" key="6">
    <source>
        <dbReference type="PIRSR" id="PIRSR000097-3"/>
    </source>
</evidence>